<organism evidence="1 2">
    <name type="scientific">Cichorium intybus</name>
    <name type="common">Chicory</name>
    <dbReference type="NCBI Taxonomy" id="13427"/>
    <lineage>
        <taxon>Eukaryota</taxon>
        <taxon>Viridiplantae</taxon>
        <taxon>Streptophyta</taxon>
        <taxon>Embryophyta</taxon>
        <taxon>Tracheophyta</taxon>
        <taxon>Spermatophyta</taxon>
        <taxon>Magnoliopsida</taxon>
        <taxon>eudicotyledons</taxon>
        <taxon>Gunneridae</taxon>
        <taxon>Pentapetalae</taxon>
        <taxon>asterids</taxon>
        <taxon>campanulids</taxon>
        <taxon>Asterales</taxon>
        <taxon>Asteraceae</taxon>
        <taxon>Cichorioideae</taxon>
        <taxon>Cichorieae</taxon>
        <taxon>Cichoriinae</taxon>
        <taxon>Cichorium</taxon>
    </lineage>
</organism>
<keyword evidence="2" id="KW-1185">Reference proteome</keyword>
<dbReference type="EMBL" id="CM042014">
    <property type="protein sequence ID" value="KAI3724528.1"/>
    <property type="molecule type" value="Genomic_DNA"/>
</dbReference>
<accession>A0ACB9BR59</accession>
<name>A0ACB9BR59_CICIN</name>
<evidence type="ECO:0000313" key="2">
    <source>
        <dbReference type="Proteomes" id="UP001055811"/>
    </source>
</evidence>
<dbReference type="Proteomes" id="UP001055811">
    <property type="component" value="Linkage Group LG06"/>
</dbReference>
<reference evidence="1 2" key="2">
    <citation type="journal article" date="2022" name="Mol. Ecol. Resour.">
        <title>The genomes of chicory, endive, great burdock and yacon provide insights into Asteraceae paleo-polyploidization history and plant inulin production.</title>
        <authorList>
            <person name="Fan W."/>
            <person name="Wang S."/>
            <person name="Wang H."/>
            <person name="Wang A."/>
            <person name="Jiang F."/>
            <person name="Liu H."/>
            <person name="Zhao H."/>
            <person name="Xu D."/>
            <person name="Zhang Y."/>
        </authorList>
    </citation>
    <scope>NUCLEOTIDE SEQUENCE [LARGE SCALE GENOMIC DNA]</scope>
    <source>
        <strain evidence="2">cv. Punajuju</strain>
        <tissue evidence="1">Leaves</tissue>
    </source>
</reference>
<protein>
    <submittedName>
        <fullName evidence="1">Uncharacterized protein</fullName>
    </submittedName>
</protein>
<comment type="caution">
    <text evidence="1">The sequence shown here is derived from an EMBL/GenBank/DDBJ whole genome shotgun (WGS) entry which is preliminary data.</text>
</comment>
<gene>
    <name evidence="1" type="ORF">L2E82_36309</name>
</gene>
<evidence type="ECO:0000313" key="1">
    <source>
        <dbReference type="EMBL" id="KAI3724528.1"/>
    </source>
</evidence>
<proteinExistence type="predicted"/>
<sequence length="138" mass="15996">MFLGLQDELHRPVPDSLFWETDQEKKKNLGLFILSEWAELEIRSWPWLSFKDNKVWDLEEGMGRAQNSLKLRFDVLTDSVSSNALHIVPSLKKMSNNALHIVPSLRKMSSNALHIVPYLRKTSSNALHIVPYLKKTRL</sequence>
<reference evidence="2" key="1">
    <citation type="journal article" date="2022" name="Mol. Ecol. Resour.">
        <title>The genomes of chicory, endive, great burdock and yacon provide insights into Asteraceae palaeo-polyploidization history and plant inulin production.</title>
        <authorList>
            <person name="Fan W."/>
            <person name="Wang S."/>
            <person name="Wang H."/>
            <person name="Wang A."/>
            <person name="Jiang F."/>
            <person name="Liu H."/>
            <person name="Zhao H."/>
            <person name="Xu D."/>
            <person name="Zhang Y."/>
        </authorList>
    </citation>
    <scope>NUCLEOTIDE SEQUENCE [LARGE SCALE GENOMIC DNA]</scope>
    <source>
        <strain evidence="2">cv. Punajuju</strain>
    </source>
</reference>